<dbReference type="InParanoid" id="V4SMX5"/>
<dbReference type="KEGG" id="cic:CICLE_v10027533mg"/>
<dbReference type="InterPro" id="IPR020635">
    <property type="entry name" value="Tyr_kinase_cat_dom"/>
</dbReference>
<evidence type="ECO:0000256" key="5">
    <source>
        <dbReference type="ARBA" id="ARBA00022840"/>
    </source>
</evidence>
<dbReference type="GO" id="GO:0004713">
    <property type="term" value="F:protein tyrosine kinase activity"/>
    <property type="evidence" value="ECO:0007669"/>
    <property type="project" value="InterPro"/>
</dbReference>
<dbReference type="PROSITE" id="PS50011">
    <property type="entry name" value="PROTEIN_KINASE_DOM"/>
    <property type="match status" value="1"/>
</dbReference>
<proteinExistence type="predicted"/>
<evidence type="ECO:0000313" key="7">
    <source>
        <dbReference type="EMBL" id="ESR40225.1"/>
    </source>
</evidence>
<evidence type="ECO:0000256" key="3">
    <source>
        <dbReference type="ARBA" id="ARBA00022741"/>
    </source>
</evidence>
<dbReference type="InterPro" id="IPR001245">
    <property type="entry name" value="Ser-Thr/Tyr_kinase_cat_dom"/>
</dbReference>
<dbReference type="OMA" id="PRAMPKQ"/>
<dbReference type="InterPro" id="IPR008271">
    <property type="entry name" value="Ser/Thr_kinase_AS"/>
</dbReference>
<dbReference type="SUPFAM" id="SSF56112">
    <property type="entry name" value="Protein kinase-like (PK-like)"/>
    <property type="match status" value="1"/>
</dbReference>
<evidence type="ECO:0000256" key="2">
    <source>
        <dbReference type="ARBA" id="ARBA00022679"/>
    </source>
</evidence>
<dbReference type="Gene3D" id="1.10.510.10">
    <property type="entry name" value="Transferase(Phosphotransferase) domain 1"/>
    <property type="match status" value="1"/>
</dbReference>
<feature type="domain" description="Protein kinase" evidence="6">
    <location>
        <begin position="1"/>
        <end position="180"/>
    </location>
</feature>
<dbReference type="EMBL" id="KI536925">
    <property type="protein sequence ID" value="ESR40225.1"/>
    <property type="molecule type" value="Genomic_DNA"/>
</dbReference>
<keyword evidence="1" id="KW-0723">Serine/threonine-protein kinase</keyword>
<dbReference type="GO" id="GO:0005886">
    <property type="term" value="C:plasma membrane"/>
    <property type="evidence" value="ECO:0007669"/>
    <property type="project" value="TreeGrafter"/>
</dbReference>
<evidence type="ECO:0000256" key="1">
    <source>
        <dbReference type="ARBA" id="ARBA00022527"/>
    </source>
</evidence>
<dbReference type="PROSITE" id="PS00108">
    <property type="entry name" value="PROTEIN_KINASE_ST"/>
    <property type="match status" value="1"/>
</dbReference>
<gene>
    <name evidence="7" type="ORF">CICLE_v10027533mg</name>
</gene>
<dbReference type="InterPro" id="IPR011009">
    <property type="entry name" value="Kinase-like_dom_sf"/>
</dbReference>
<dbReference type="SMART" id="SM00219">
    <property type="entry name" value="TyrKc"/>
    <property type="match status" value="1"/>
</dbReference>
<evidence type="ECO:0000256" key="4">
    <source>
        <dbReference type="ARBA" id="ARBA00022777"/>
    </source>
</evidence>
<dbReference type="GO" id="GO:0004674">
    <property type="term" value="F:protein serine/threonine kinase activity"/>
    <property type="evidence" value="ECO:0007669"/>
    <property type="project" value="UniProtKB-KW"/>
</dbReference>
<keyword evidence="2" id="KW-0808">Transferase</keyword>
<organism evidence="7 8">
    <name type="scientific">Citrus clementina</name>
    <name type="common">Clementine</name>
    <name type="synonym">Citrus deliciosa x Citrus sinensis</name>
    <dbReference type="NCBI Taxonomy" id="85681"/>
    <lineage>
        <taxon>Eukaryota</taxon>
        <taxon>Viridiplantae</taxon>
        <taxon>Streptophyta</taxon>
        <taxon>Embryophyta</taxon>
        <taxon>Tracheophyta</taxon>
        <taxon>Spermatophyta</taxon>
        <taxon>Magnoliopsida</taxon>
        <taxon>eudicotyledons</taxon>
        <taxon>Gunneridae</taxon>
        <taxon>Pentapetalae</taxon>
        <taxon>rosids</taxon>
        <taxon>malvids</taxon>
        <taxon>Sapindales</taxon>
        <taxon>Rutaceae</taxon>
        <taxon>Aurantioideae</taxon>
        <taxon>Citrus</taxon>
    </lineage>
</organism>
<keyword evidence="3" id="KW-0547">Nucleotide-binding</keyword>
<evidence type="ECO:0000259" key="6">
    <source>
        <dbReference type="PROSITE" id="PS50011"/>
    </source>
</evidence>
<dbReference type="eggNOG" id="ENOG502QTRQ">
    <property type="taxonomic scope" value="Eukaryota"/>
</dbReference>
<keyword evidence="8" id="KW-1185">Reference proteome</keyword>
<name>V4SMX5_CITCL</name>
<accession>V4SMX5</accession>
<dbReference type="Pfam" id="PF07714">
    <property type="entry name" value="PK_Tyr_Ser-Thr"/>
    <property type="match status" value="1"/>
</dbReference>
<keyword evidence="4" id="KW-0418">Kinase</keyword>
<dbReference type="Pfam" id="PF11883">
    <property type="entry name" value="DUF3403"/>
    <property type="match status" value="1"/>
</dbReference>
<keyword evidence="5" id="KW-0067">ATP-binding</keyword>
<dbReference type="Proteomes" id="UP000030687">
    <property type="component" value="Unassembled WGS sequence"/>
</dbReference>
<dbReference type="AlphaFoldDB" id="V4SMX5"/>
<reference evidence="7 8" key="1">
    <citation type="submission" date="2013-10" db="EMBL/GenBank/DDBJ databases">
        <authorList>
            <consortium name="International Citrus Genome Consortium"/>
            <person name="Jenkins J."/>
            <person name="Schmutz J."/>
            <person name="Prochnik S."/>
            <person name="Rokhsar D."/>
            <person name="Gmitter F."/>
            <person name="Ollitrault P."/>
            <person name="Machado M."/>
            <person name="Talon M."/>
            <person name="Wincker P."/>
            <person name="Jaillon O."/>
            <person name="Morgante M."/>
        </authorList>
    </citation>
    <scope>NUCLEOTIDE SEQUENCE</scope>
    <source>
        <strain evidence="8">cv. Clemenules</strain>
    </source>
</reference>
<sequence length="213" mass="23886">MNLVSRLCSRSLLVDIRSVVDAIRLRVIHKDLKASNILLDDKMNPKISDFGMARTFAMNELEANTNIIFRTHGYMSPEYVMNGVVSLKYDVYSFGVLLLEIISGKKNNGCYDTKRPLNLVGYLIGDSLDESCSPEEVSRCIHVGLLCVQDKAMDRPTMSDVSMLTNRTMALPTPKQTTFFINISSDYQEPEVTEIKLEICSVNDVTISGMEGR</sequence>
<dbReference type="InterPro" id="IPR021820">
    <property type="entry name" value="S-locus_recpt_kinase_C"/>
</dbReference>
<protein>
    <recommendedName>
        <fullName evidence="6">Protein kinase domain-containing protein</fullName>
    </recommendedName>
</protein>
<dbReference type="PANTHER" id="PTHR27002">
    <property type="entry name" value="RECEPTOR-LIKE SERINE/THREONINE-PROTEIN KINASE SD1-8"/>
    <property type="match status" value="1"/>
</dbReference>
<dbReference type="GO" id="GO:0005524">
    <property type="term" value="F:ATP binding"/>
    <property type="evidence" value="ECO:0007669"/>
    <property type="project" value="UniProtKB-KW"/>
</dbReference>
<dbReference type="InterPro" id="IPR000719">
    <property type="entry name" value="Prot_kinase_dom"/>
</dbReference>
<dbReference type="PANTHER" id="PTHR27002:SF926">
    <property type="entry name" value="OS07G0535800 PROTEIN"/>
    <property type="match status" value="1"/>
</dbReference>
<evidence type="ECO:0000313" key="8">
    <source>
        <dbReference type="Proteomes" id="UP000030687"/>
    </source>
</evidence>
<dbReference type="Gramene" id="ESR40225">
    <property type="protein sequence ID" value="ESR40225"/>
    <property type="gene ID" value="CICLE_v10027533mg"/>
</dbReference>